<dbReference type="RefSeq" id="WP_132224867.1">
    <property type="nucleotide sequence ID" value="NZ_JANKBG010000010.1"/>
</dbReference>
<keyword evidence="5" id="KW-0812">Transmembrane</keyword>
<dbReference type="NCBIfam" id="TIGR04226">
    <property type="entry name" value="RrgB_K2N_iso_D2"/>
    <property type="match status" value="1"/>
</dbReference>
<gene>
    <name evidence="8" type="ORF">EDD61_11088</name>
</gene>
<evidence type="ECO:0000256" key="1">
    <source>
        <dbReference type="ARBA" id="ARBA00022512"/>
    </source>
</evidence>
<dbReference type="NCBIfam" id="TIGR01167">
    <property type="entry name" value="LPXTG_anchor"/>
    <property type="match status" value="1"/>
</dbReference>
<dbReference type="NCBIfam" id="NF033902">
    <property type="entry name" value="iso_D2_wall_anc"/>
    <property type="match status" value="1"/>
</dbReference>
<evidence type="ECO:0000256" key="5">
    <source>
        <dbReference type="SAM" id="Phobius"/>
    </source>
</evidence>
<dbReference type="Pfam" id="PF00746">
    <property type="entry name" value="Gram_pos_anchor"/>
    <property type="match status" value="1"/>
</dbReference>
<dbReference type="AlphaFoldDB" id="A0A4R3TDK4"/>
<keyword evidence="4" id="KW-0572">Peptidoglycan-anchor</keyword>
<evidence type="ECO:0000313" key="9">
    <source>
        <dbReference type="Proteomes" id="UP000295773"/>
    </source>
</evidence>
<feature type="domain" description="SpaA-like prealbumin fold" evidence="7">
    <location>
        <begin position="346"/>
        <end position="439"/>
    </location>
</feature>
<dbReference type="InterPro" id="IPR019931">
    <property type="entry name" value="LPXTG_anchor"/>
</dbReference>
<dbReference type="Proteomes" id="UP000295773">
    <property type="component" value="Unassembled WGS sequence"/>
</dbReference>
<feature type="transmembrane region" description="Helical" evidence="5">
    <location>
        <begin position="490"/>
        <end position="511"/>
    </location>
</feature>
<dbReference type="InterPro" id="IPR013783">
    <property type="entry name" value="Ig-like_fold"/>
</dbReference>
<accession>A0A4R3TDK4</accession>
<organism evidence="8 9">
    <name type="scientific">Longicatena caecimuris</name>
    <dbReference type="NCBI Taxonomy" id="1796635"/>
    <lineage>
        <taxon>Bacteria</taxon>
        <taxon>Bacillati</taxon>
        <taxon>Bacillota</taxon>
        <taxon>Erysipelotrichia</taxon>
        <taxon>Erysipelotrichales</taxon>
        <taxon>Erysipelotrichaceae</taxon>
        <taxon>Longicatena</taxon>
    </lineage>
</organism>
<evidence type="ECO:0000256" key="2">
    <source>
        <dbReference type="ARBA" id="ARBA00022525"/>
    </source>
</evidence>
<keyword evidence="5" id="KW-0472">Membrane</keyword>
<evidence type="ECO:0000313" key="8">
    <source>
        <dbReference type="EMBL" id="TCU59274.1"/>
    </source>
</evidence>
<reference evidence="8 9" key="1">
    <citation type="submission" date="2019-03" db="EMBL/GenBank/DDBJ databases">
        <title>Genomic Encyclopedia of Type Strains, Phase IV (KMG-IV): sequencing the most valuable type-strain genomes for metagenomic binning, comparative biology and taxonomic classification.</title>
        <authorList>
            <person name="Goeker M."/>
        </authorList>
    </citation>
    <scope>NUCLEOTIDE SEQUENCE [LARGE SCALE GENOMIC DNA]</scope>
    <source>
        <strain evidence="8 9">DSM 29481</strain>
    </source>
</reference>
<dbReference type="Pfam" id="PF17802">
    <property type="entry name" value="SpaA"/>
    <property type="match status" value="1"/>
</dbReference>
<dbReference type="InterPro" id="IPR041033">
    <property type="entry name" value="SpaA_PFL_dom_1"/>
</dbReference>
<keyword evidence="9" id="KW-1185">Reference proteome</keyword>
<evidence type="ECO:0000256" key="4">
    <source>
        <dbReference type="ARBA" id="ARBA00023088"/>
    </source>
</evidence>
<name>A0A4R3TDK4_9FIRM</name>
<keyword evidence="1" id="KW-0134">Cell wall</keyword>
<evidence type="ECO:0000259" key="6">
    <source>
        <dbReference type="Pfam" id="PF00746"/>
    </source>
</evidence>
<evidence type="ECO:0000259" key="7">
    <source>
        <dbReference type="Pfam" id="PF17802"/>
    </source>
</evidence>
<feature type="domain" description="Gram-positive cocci surface proteins LPxTG" evidence="6">
    <location>
        <begin position="478"/>
        <end position="517"/>
    </location>
</feature>
<dbReference type="EMBL" id="SMBP01000010">
    <property type="protein sequence ID" value="TCU59274.1"/>
    <property type="molecule type" value="Genomic_DNA"/>
</dbReference>
<dbReference type="InterPro" id="IPR026466">
    <property type="entry name" value="Fim_isopep_form_D2_dom"/>
</dbReference>
<sequence>MMKTKFTKMMAIFVMLLMIVPIGYGNVKAAITPSSTAMITVSGIKGDTNVELYKVIGVDVDSTTNTPKNPMYLWHPDVMEWVKAYDNAHGTNYIAKTGDIHNAVTDEFNGSMDTAKQDEFWQTMAKDIRNGTLDLGVTASQKSDGSVAFPNSNMGGYLVLATPEPSAPGKYSSRIYKPTTAILTPTFDNGVWNLKNTTVSLKSSDGTIAKTIDDETVEVGQKLTYTISATIPAYAPDVENRYVNVGDKFPEGLTYNKDVKVYADEACTTQLTTGFTKYETPTADATFSVRFNDAFVAAHGGEMVYLRYTGTVNKNVEYALINTAFVNGPFNYGGSTQVVARSYGFILHKVGENNANLQGAEFEVKKKNGSEALAFIKMADGEYRLAEASETGKTTVLTTGASGTLQVEGIATGEFILKETKAPNGGYVLPNGEITLTLIDSEPNGMLDAGSGVTKTGSIQLGEEVKINDIILEFTVINGKGFDLPVTGGMGTMLFTILGLGLMIGAATLVITMRKKESNLH</sequence>
<keyword evidence="5" id="KW-1133">Transmembrane helix</keyword>
<dbReference type="Gene3D" id="2.60.40.10">
    <property type="entry name" value="Immunoglobulins"/>
    <property type="match status" value="1"/>
</dbReference>
<evidence type="ECO:0000256" key="3">
    <source>
        <dbReference type="ARBA" id="ARBA00022729"/>
    </source>
</evidence>
<proteinExistence type="predicted"/>
<comment type="caution">
    <text evidence="8">The sequence shown here is derived from an EMBL/GenBank/DDBJ whole genome shotgun (WGS) entry which is preliminary data.</text>
</comment>
<keyword evidence="3" id="KW-0732">Signal</keyword>
<dbReference type="InterPro" id="IPR048052">
    <property type="entry name" value="FM1-like"/>
</dbReference>
<dbReference type="Gene3D" id="2.60.40.740">
    <property type="match status" value="1"/>
</dbReference>
<protein>
    <submittedName>
        <fullName evidence="8">LPXTG-motif cell wall-anchored protein/fimbrial isopeptide formation D2 family protein</fullName>
    </submittedName>
</protein>
<keyword evidence="2" id="KW-0964">Secreted</keyword>